<dbReference type="PANTHER" id="PTHR11851">
    <property type="entry name" value="METALLOPROTEASE"/>
    <property type="match status" value="1"/>
</dbReference>
<evidence type="ECO:0000256" key="2">
    <source>
        <dbReference type="SAM" id="SignalP"/>
    </source>
</evidence>
<feature type="domain" description="Peptidase M16 N-terminal" evidence="3">
    <location>
        <begin position="90"/>
        <end position="220"/>
    </location>
</feature>
<protein>
    <submittedName>
        <fullName evidence="5">Zn-dependent peptidase</fullName>
    </submittedName>
</protein>
<name>A0ABU1XRB2_9GAMM</name>
<dbReference type="EMBL" id="JAVDWO010000001">
    <property type="protein sequence ID" value="MDR7191311.1"/>
    <property type="molecule type" value="Genomic_DNA"/>
</dbReference>
<proteinExistence type="predicted"/>
<dbReference type="SUPFAM" id="SSF63411">
    <property type="entry name" value="LuxS/MPP-like metallohydrolase"/>
    <property type="match status" value="2"/>
</dbReference>
<comment type="caution">
    <text evidence="5">The sequence shown here is derived from an EMBL/GenBank/DDBJ whole genome shotgun (WGS) entry which is preliminary data.</text>
</comment>
<feature type="domain" description="Peptidase M16 C-terminal" evidence="4">
    <location>
        <begin position="234"/>
        <end position="404"/>
    </location>
</feature>
<evidence type="ECO:0000313" key="6">
    <source>
        <dbReference type="Proteomes" id="UP001256588"/>
    </source>
</evidence>
<accession>A0ABU1XRB2</accession>
<dbReference type="Gene3D" id="3.30.830.10">
    <property type="entry name" value="Metalloenzyme, LuxS/M16 peptidase-like"/>
    <property type="match status" value="2"/>
</dbReference>
<dbReference type="Pfam" id="PF00675">
    <property type="entry name" value="Peptidase_M16"/>
    <property type="match status" value="1"/>
</dbReference>
<evidence type="ECO:0000313" key="5">
    <source>
        <dbReference type="EMBL" id="MDR7191311.1"/>
    </source>
</evidence>
<dbReference type="InterPro" id="IPR050361">
    <property type="entry name" value="MPP/UQCRC_Complex"/>
</dbReference>
<evidence type="ECO:0000259" key="3">
    <source>
        <dbReference type="Pfam" id="PF00675"/>
    </source>
</evidence>
<dbReference type="InterPro" id="IPR007863">
    <property type="entry name" value="Peptidase_M16_C"/>
</dbReference>
<organism evidence="5 6">
    <name type="scientific">Luteimonas terrae</name>
    <dbReference type="NCBI Taxonomy" id="1530191"/>
    <lineage>
        <taxon>Bacteria</taxon>
        <taxon>Pseudomonadati</taxon>
        <taxon>Pseudomonadota</taxon>
        <taxon>Gammaproteobacteria</taxon>
        <taxon>Lysobacterales</taxon>
        <taxon>Lysobacteraceae</taxon>
        <taxon>Luteimonas</taxon>
    </lineage>
</organism>
<sequence>MDKHNVPTRGLRPLALALGICLFASAAYAQQPAAPGAPPTTAPPTELPAGLPDYGADKPLPELGLVEHTLDNGLTVWVLPRQGGLPRVDYVLAVRGGLASDPAQLPGMSNLLAGLLREGTETRSSVQIAEALERLGGSIGASASSDGLFVSASGLSSSAEPLAALFADVVRNPAFPANEVQLAKTNALQGLKAAQAQPSYQANRAMGRVLFGDHPYGNTLPTEAAINGTDIAGLKAAHAARFRPDHALLVIAGPVTPDAAKALAESMFGDWQGSGDPIAEVAAPAYPEGPQFVLVPRENSVQSAVRIGRPAFDADDDRAIPAALANTILGGGFDSRLMRNLREDKGYTYGAGSSFGLRAEGGSFQAQADVRNEVTGAAIGEFLKEFEQMREQSVPADELQRAKRFTAGTYLFQNQLQYAVASALAGNWLLGRPADYLSSYVDKVNNVTAAQVQSVAREFFDPKQQSIVVVGDAAVAEQLKTYGTFGSGE</sequence>
<dbReference type="InterPro" id="IPR011765">
    <property type="entry name" value="Pept_M16_N"/>
</dbReference>
<feature type="region of interest" description="Disordered" evidence="1">
    <location>
        <begin position="32"/>
        <end position="53"/>
    </location>
</feature>
<dbReference type="InterPro" id="IPR011249">
    <property type="entry name" value="Metalloenz_LuxS/M16"/>
</dbReference>
<dbReference type="PANTHER" id="PTHR11851:SF224">
    <property type="entry name" value="PROCESSING PROTEASE"/>
    <property type="match status" value="1"/>
</dbReference>
<evidence type="ECO:0000256" key="1">
    <source>
        <dbReference type="SAM" id="MobiDB-lite"/>
    </source>
</evidence>
<dbReference type="Proteomes" id="UP001256588">
    <property type="component" value="Unassembled WGS sequence"/>
</dbReference>
<feature type="compositionally biased region" description="Pro residues" evidence="1">
    <location>
        <begin position="35"/>
        <end position="46"/>
    </location>
</feature>
<reference evidence="5 6" key="1">
    <citation type="submission" date="2023-07" db="EMBL/GenBank/DDBJ databases">
        <title>Sorghum-associated microbial communities from plants grown in Nebraska, USA.</title>
        <authorList>
            <person name="Schachtman D."/>
        </authorList>
    </citation>
    <scope>NUCLEOTIDE SEQUENCE [LARGE SCALE GENOMIC DNA]</scope>
    <source>
        <strain evidence="5 6">4099</strain>
    </source>
</reference>
<keyword evidence="2" id="KW-0732">Signal</keyword>
<feature type="chain" id="PRO_5046943544" evidence="2">
    <location>
        <begin position="30"/>
        <end position="489"/>
    </location>
</feature>
<feature type="signal peptide" evidence="2">
    <location>
        <begin position="1"/>
        <end position="29"/>
    </location>
</feature>
<evidence type="ECO:0000259" key="4">
    <source>
        <dbReference type="Pfam" id="PF05193"/>
    </source>
</evidence>
<dbReference type="RefSeq" id="WP_310231370.1">
    <property type="nucleotide sequence ID" value="NZ_JAVDWO010000001.1"/>
</dbReference>
<keyword evidence="6" id="KW-1185">Reference proteome</keyword>
<gene>
    <name evidence="5" type="ORF">J2W68_000013</name>
</gene>
<dbReference type="Pfam" id="PF05193">
    <property type="entry name" value="Peptidase_M16_C"/>
    <property type="match status" value="1"/>
</dbReference>